<organism evidence="2 3">
    <name type="scientific">Clostridium luticellarii</name>
    <dbReference type="NCBI Taxonomy" id="1691940"/>
    <lineage>
        <taxon>Bacteria</taxon>
        <taxon>Bacillati</taxon>
        <taxon>Bacillota</taxon>
        <taxon>Clostridia</taxon>
        <taxon>Eubacteriales</taxon>
        <taxon>Clostridiaceae</taxon>
        <taxon>Clostridium</taxon>
    </lineage>
</organism>
<feature type="transmembrane region" description="Helical" evidence="1">
    <location>
        <begin position="34"/>
        <end position="54"/>
    </location>
</feature>
<keyword evidence="1" id="KW-0472">Membrane</keyword>
<evidence type="ECO:0000313" key="3">
    <source>
        <dbReference type="Proteomes" id="UP000237798"/>
    </source>
</evidence>
<keyword evidence="1" id="KW-1133">Transmembrane helix</keyword>
<dbReference type="Proteomes" id="UP000237798">
    <property type="component" value="Unassembled WGS sequence"/>
</dbReference>
<evidence type="ECO:0000256" key="1">
    <source>
        <dbReference type="SAM" id="Phobius"/>
    </source>
</evidence>
<name>A0A2T0BGI5_9CLOT</name>
<dbReference type="EMBL" id="PVXP01000049">
    <property type="protein sequence ID" value="PRR82995.1"/>
    <property type="molecule type" value="Genomic_DNA"/>
</dbReference>
<dbReference type="AlphaFoldDB" id="A0A2T0BGI5"/>
<accession>A0A2T0BGI5</accession>
<proteinExistence type="predicted"/>
<keyword evidence="1" id="KW-0812">Transmembrane</keyword>
<keyword evidence="3" id="KW-1185">Reference proteome</keyword>
<gene>
    <name evidence="2" type="ORF">CLLU_27440</name>
</gene>
<sequence length="92" mass="10147">MFLVSHPPDFISPTIEVVAVNLTAEGVTYMNAEVLITGIVCGTAIIIFGIFAVLSHSKEKAILKYKNSSKNSNKEFFININNDKNSDSKKLR</sequence>
<protein>
    <submittedName>
        <fullName evidence="2">Uncharacterized protein</fullName>
    </submittedName>
</protein>
<reference evidence="2 3" key="1">
    <citation type="submission" date="2018-03" db="EMBL/GenBank/DDBJ databases">
        <title>Genome sequence of Clostridium luticellarii DSM 29923.</title>
        <authorList>
            <person name="Poehlein A."/>
            <person name="Daniel R."/>
        </authorList>
    </citation>
    <scope>NUCLEOTIDE SEQUENCE [LARGE SCALE GENOMIC DNA]</scope>
    <source>
        <strain evidence="2 3">DSM 29923</strain>
    </source>
</reference>
<comment type="caution">
    <text evidence="2">The sequence shown here is derived from an EMBL/GenBank/DDBJ whole genome shotgun (WGS) entry which is preliminary data.</text>
</comment>
<evidence type="ECO:0000313" key="2">
    <source>
        <dbReference type="EMBL" id="PRR82995.1"/>
    </source>
</evidence>